<name>A0A9X4QVV3_9BACL</name>
<keyword evidence="3" id="KW-1185">Reference proteome</keyword>
<reference evidence="2" key="1">
    <citation type="submission" date="2022-10" db="EMBL/GenBank/DDBJ databases">
        <title>Comparative genomic analysis of Cohnella hashimotonis sp. nov., isolated from the International Space Station.</title>
        <authorList>
            <person name="Simpson A."/>
            <person name="Venkateswaran K."/>
        </authorList>
    </citation>
    <scope>NUCLEOTIDE SEQUENCE</scope>
    <source>
        <strain evidence="2">DSM 28161</strain>
    </source>
</reference>
<sequence>MPTSNTGGAERYAEIMAAMLSGAMERLRADFGGAFDLITAVPLAPGRLEERGFNQAERMAGAVSAWYGIPYRELLKRTRDTDKQSGKARRGRIEDMRGLFAPAEGFEVERPPGRPLRILIADDIYTTGSTMNDCARAILQAAPGAEVYGIAWSRT</sequence>
<dbReference type="InterPro" id="IPR029057">
    <property type="entry name" value="PRTase-like"/>
</dbReference>
<dbReference type="Gene3D" id="3.40.50.2020">
    <property type="match status" value="1"/>
</dbReference>
<accession>A0A9X4QVV3</accession>
<evidence type="ECO:0008006" key="4">
    <source>
        <dbReference type="Google" id="ProtNLM"/>
    </source>
</evidence>
<protein>
    <recommendedName>
        <fullName evidence="4">ComF family protein</fullName>
    </recommendedName>
</protein>
<dbReference type="RefSeq" id="WP_277534717.1">
    <property type="nucleotide sequence ID" value="NZ_JAPDIA010000007.1"/>
</dbReference>
<dbReference type="InterPro" id="IPR051910">
    <property type="entry name" value="ComF/GntX_DNA_util-trans"/>
</dbReference>
<evidence type="ECO:0000256" key="1">
    <source>
        <dbReference type="ARBA" id="ARBA00008007"/>
    </source>
</evidence>
<dbReference type="AlphaFoldDB" id="A0A9X4QVV3"/>
<dbReference type="PANTHER" id="PTHR47505:SF1">
    <property type="entry name" value="DNA UTILIZATION PROTEIN YHGH"/>
    <property type="match status" value="1"/>
</dbReference>
<organism evidence="2 3">
    <name type="scientific">Cohnella rhizosphaerae</name>
    <dbReference type="NCBI Taxonomy" id="1457232"/>
    <lineage>
        <taxon>Bacteria</taxon>
        <taxon>Bacillati</taxon>
        <taxon>Bacillota</taxon>
        <taxon>Bacilli</taxon>
        <taxon>Bacillales</taxon>
        <taxon>Paenibacillaceae</taxon>
        <taxon>Cohnella</taxon>
    </lineage>
</organism>
<dbReference type="InterPro" id="IPR000836">
    <property type="entry name" value="PRTase_dom"/>
</dbReference>
<dbReference type="CDD" id="cd06223">
    <property type="entry name" value="PRTases_typeI"/>
    <property type="match status" value="1"/>
</dbReference>
<dbReference type="SUPFAM" id="SSF53271">
    <property type="entry name" value="PRTase-like"/>
    <property type="match status" value="1"/>
</dbReference>
<gene>
    <name evidence="2" type="ORF">OMP40_22645</name>
</gene>
<evidence type="ECO:0000313" key="3">
    <source>
        <dbReference type="Proteomes" id="UP001153404"/>
    </source>
</evidence>
<evidence type="ECO:0000313" key="2">
    <source>
        <dbReference type="EMBL" id="MDG0811857.1"/>
    </source>
</evidence>
<comment type="similarity">
    <text evidence="1">Belongs to the ComF/GntX family.</text>
</comment>
<dbReference type="EMBL" id="JAPDIA010000007">
    <property type="protein sequence ID" value="MDG0811857.1"/>
    <property type="molecule type" value="Genomic_DNA"/>
</dbReference>
<dbReference type="Proteomes" id="UP001153404">
    <property type="component" value="Unassembled WGS sequence"/>
</dbReference>
<proteinExistence type="inferred from homology"/>
<dbReference type="PANTHER" id="PTHR47505">
    <property type="entry name" value="DNA UTILIZATION PROTEIN YHGH"/>
    <property type="match status" value="1"/>
</dbReference>
<comment type="caution">
    <text evidence="2">The sequence shown here is derived from an EMBL/GenBank/DDBJ whole genome shotgun (WGS) entry which is preliminary data.</text>
</comment>